<protein>
    <submittedName>
        <fullName evidence="3">N-acetyl-alpha-D-glucosaminyl L-malate synthase BshA</fullName>
    </submittedName>
</protein>
<evidence type="ECO:0000313" key="3">
    <source>
        <dbReference type="EMBL" id="MBD1381679.1"/>
    </source>
</evidence>
<organism evidence="3 4">
    <name type="scientific">Metabacillus arenae</name>
    <dbReference type="NCBI Taxonomy" id="2771434"/>
    <lineage>
        <taxon>Bacteria</taxon>
        <taxon>Bacillati</taxon>
        <taxon>Bacillota</taxon>
        <taxon>Bacilli</taxon>
        <taxon>Bacillales</taxon>
        <taxon>Bacillaceae</taxon>
        <taxon>Metabacillus</taxon>
    </lineage>
</organism>
<reference evidence="3" key="1">
    <citation type="submission" date="2020-09" db="EMBL/GenBank/DDBJ databases">
        <title>A novel bacterium of genus Bacillus, isolated from South China Sea.</title>
        <authorList>
            <person name="Huang H."/>
            <person name="Mo K."/>
            <person name="Hu Y."/>
        </authorList>
    </citation>
    <scope>NUCLEOTIDE SEQUENCE</scope>
    <source>
        <strain evidence="3">IB182487</strain>
    </source>
</reference>
<name>A0A926S260_9BACI</name>
<gene>
    <name evidence="3" type="primary">bshA</name>
    <name evidence="3" type="ORF">IC621_15690</name>
</gene>
<dbReference type="RefSeq" id="WP_191159270.1">
    <property type="nucleotide sequence ID" value="NZ_JACXAI010000020.1"/>
</dbReference>
<dbReference type="Pfam" id="PF13439">
    <property type="entry name" value="Glyco_transf_4"/>
    <property type="match status" value="1"/>
</dbReference>
<proteinExistence type="predicted"/>
<accession>A0A926S260</accession>
<feature type="domain" description="Glycosyltransferase subfamily 4-like N-terminal" evidence="2">
    <location>
        <begin position="14"/>
        <end position="178"/>
    </location>
</feature>
<dbReference type="InterPro" id="IPR050194">
    <property type="entry name" value="Glycosyltransferase_grp1"/>
</dbReference>
<dbReference type="Proteomes" id="UP000626844">
    <property type="component" value="Unassembled WGS sequence"/>
</dbReference>
<dbReference type="GO" id="GO:0016757">
    <property type="term" value="F:glycosyltransferase activity"/>
    <property type="evidence" value="ECO:0007669"/>
    <property type="project" value="InterPro"/>
</dbReference>
<dbReference type="InterPro" id="IPR023881">
    <property type="entry name" value="Thiol_BshA"/>
</dbReference>
<keyword evidence="4" id="KW-1185">Reference proteome</keyword>
<dbReference type="SUPFAM" id="SSF53756">
    <property type="entry name" value="UDP-Glycosyltransferase/glycogen phosphorylase"/>
    <property type="match status" value="1"/>
</dbReference>
<dbReference type="EMBL" id="JACXAI010000020">
    <property type="protein sequence ID" value="MBD1381679.1"/>
    <property type="molecule type" value="Genomic_DNA"/>
</dbReference>
<dbReference type="InterPro" id="IPR028098">
    <property type="entry name" value="Glyco_trans_4-like_N"/>
</dbReference>
<dbReference type="PANTHER" id="PTHR45947">
    <property type="entry name" value="SULFOQUINOVOSYL TRANSFERASE SQD2"/>
    <property type="match status" value="1"/>
</dbReference>
<dbReference type="Pfam" id="PF00534">
    <property type="entry name" value="Glycos_transf_1"/>
    <property type="match status" value="1"/>
</dbReference>
<dbReference type="NCBIfam" id="TIGR03999">
    <property type="entry name" value="thiol_BshA"/>
    <property type="match status" value="1"/>
</dbReference>
<dbReference type="InterPro" id="IPR001296">
    <property type="entry name" value="Glyco_trans_1"/>
</dbReference>
<dbReference type="AlphaFoldDB" id="A0A926S260"/>
<evidence type="ECO:0000259" key="1">
    <source>
        <dbReference type="Pfam" id="PF00534"/>
    </source>
</evidence>
<evidence type="ECO:0000259" key="2">
    <source>
        <dbReference type="Pfam" id="PF13439"/>
    </source>
</evidence>
<dbReference type="PANTHER" id="PTHR45947:SF3">
    <property type="entry name" value="SULFOQUINOVOSYL TRANSFERASE SQD2"/>
    <property type="match status" value="1"/>
</dbReference>
<comment type="caution">
    <text evidence="3">The sequence shown here is derived from an EMBL/GenBank/DDBJ whole genome shotgun (WGS) entry which is preliminary data.</text>
</comment>
<dbReference type="GO" id="GO:0071793">
    <property type="term" value="P:bacillithiol biosynthetic process"/>
    <property type="evidence" value="ECO:0007669"/>
    <property type="project" value="InterPro"/>
</dbReference>
<evidence type="ECO:0000313" key="4">
    <source>
        <dbReference type="Proteomes" id="UP000626844"/>
    </source>
</evidence>
<sequence>MKKYKIGITCYPSVGGSGIIATELGKLLAERGHEIHFITSSLPFRLNKIYGNIYFHEVEVNQYSVFKYPPYDLALSSKMAQVAKREGLDILHVHYAIPHAISAYLAKQMVGDQLKIVTTLHGTDITVLGYDPSLSDMIRFGIEASDRVTAVSHSLAEQTYDLLKPNKEIYTVHNFIDERVYSRKKVDHLHTAYKILPEEKVIIHVSNFRKVKRVHEVVKSFQLIHEKVPSKLLLVGDGPEMTVICRLVDKLGIRDSVLFLGKQDNLEELYSISDLKLLLSEKESFGLVLLEAMACGVPCIGTNIGGIPEVIDDGTTGYLCELGDIETVASRAISVLQDEDLYQMLSKNALLSIKEKFHSDKIVSNYESIYEEVLQDG</sequence>
<dbReference type="Gene3D" id="3.40.50.2000">
    <property type="entry name" value="Glycogen Phosphorylase B"/>
    <property type="match status" value="2"/>
</dbReference>
<feature type="domain" description="Glycosyl transferase family 1" evidence="1">
    <location>
        <begin position="194"/>
        <end position="349"/>
    </location>
</feature>